<proteinExistence type="predicted"/>
<evidence type="ECO:0000256" key="1">
    <source>
        <dbReference type="SAM" id="Phobius"/>
    </source>
</evidence>
<accession>A0A1F5G964</accession>
<evidence type="ECO:0000313" key="3">
    <source>
        <dbReference type="Proteomes" id="UP000178577"/>
    </source>
</evidence>
<comment type="caution">
    <text evidence="2">The sequence shown here is derived from an EMBL/GenBank/DDBJ whole genome shotgun (WGS) entry which is preliminary data.</text>
</comment>
<dbReference type="EMBL" id="MFAY01000040">
    <property type="protein sequence ID" value="OGD88398.1"/>
    <property type="molecule type" value="Genomic_DNA"/>
</dbReference>
<protein>
    <submittedName>
        <fullName evidence="2">Uncharacterized protein</fullName>
    </submittedName>
</protein>
<gene>
    <name evidence="2" type="ORF">A2693_00785</name>
</gene>
<organism evidence="2 3">
    <name type="scientific">Candidatus Curtissbacteria bacterium RIFCSPHIGHO2_01_FULL_40_12</name>
    <dbReference type="NCBI Taxonomy" id="1797710"/>
    <lineage>
        <taxon>Bacteria</taxon>
        <taxon>Candidatus Curtissiibacteriota</taxon>
    </lineage>
</organism>
<feature type="transmembrane region" description="Helical" evidence="1">
    <location>
        <begin position="64"/>
        <end position="83"/>
    </location>
</feature>
<dbReference type="AlphaFoldDB" id="A0A1F5G964"/>
<sequence length="143" mass="16013">MVGQTEIARERFAQWWEASLRELVEDVRAENPDLFKNQDRFYAMLDAVRKANQRRERRGRNLRIGIISASHTAVALGFGGFFFAAGDELGATLVSSTGLLGLNGIRLSLSGSRKTGLEHVLELAKSPNRKGFNVRTLLRRDLL</sequence>
<keyword evidence="1" id="KW-0472">Membrane</keyword>
<dbReference type="Proteomes" id="UP000178577">
    <property type="component" value="Unassembled WGS sequence"/>
</dbReference>
<keyword evidence="1" id="KW-0812">Transmembrane</keyword>
<reference evidence="2 3" key="1">
    <citation type="journal article" date="2016" name="Nat. Commun.">
        <title>Thousands of microbial genomes shed light on interconnected biogeochemical processes in an aquifer system.</title>
        <authorList>
            <person name="Anantharaman K."/>
            <person name="Brown C.T."/>
            <person name="Hug L.A."/>
            <person name="Sharon I."/>
            <person name="Castelle C.J."/>
            <person name="Probst A.J."/>
            <person name="Thomas B.C."/>
            <person name="Singh A."/>
            <person name="Wilkins M.J."/>
            <person name="Karaoz U."/>
            <person name="Brodie E.L."/>
            <person name="Williams K.H."/>
            <person name="Hubbard S.S."/>
            <person name="Banfield J.F."/>
        </authorList>
    </citation>
    <scope>NUCLEOTIDE SEQUENCE [LARGE SCALE GENOMIC DNA]</scope>
</reference>
<name>A0A1F5G964_9BACT</name>
<evidence type="ECO:0000313" key="2">
    <source>
        <dbReference type="EMBL" id="OGD88398.1"/>
    </source>
</evidence>
<keyword evidence="1" id="KW-1133">Transmembrane helix</keyword>